<organism evidence="2 3">
    <name type="scientific">Vitis vinifera</name>
    <name type="common">Grape</name>
    <dbReference type="NCBI Taxonomy" id="29760"/>
    <lineage>
        <taxon>Eukaryota</taxon>
        <taxon>Viridiplantae</taxon>
        <taxon>Streptophyta</taxon>
        <taxon>Embryophyta</taxon>
        <taxon>Tracheophyta</taxon>
        <taxon>Spermatophyta</taxon>
        <taxon>Magnoliopsida</taxon>
        <taxon>eudicotyledons</taxon>
        <taxon>Gunneridae</taxon>
        <taxon>Pentapetalae</taxon>
        <taxon>rosids</taxon>
        <taxon>Vitales</taxon>
        <taxon>Vitaceae</taxon>
        <taxon>Viteae</taxon>
        <taxon>Vitis</taxon>
    </lineage>
</organism>
<feature type="compositionally biased region" description="Pro residues" evidence="1">
    <location>
        <begin position="15"/>
        <end position="25"/>
    </location>
</feature>
<sequence>MLHHLCLRPTSTDPPATPPVPPTVPPTSEASIIIFAMEFRAMVHLFPDIDHHAQCSIPADGRHTCSSGPAYCYPSTDSVASGTLAHHLRLTFQDHQSPQLQLRRP</sequence>
<feature type="region of interest" description="Disordered" evidence="1">
    <location>
        <begin position="1"/>
        <end position="25"/>
    </location>
</feature>
<evidence type="ECO:0000313" key="2">
    <source>
        <dbReference type="EMBL" id="RVW63542.1"/>
    </source>
</evidence>
<dbReference type="AlphaFoldDB" id="A0A438FUA2"/>
<name>A0A438FUA2_VITVI</name>
<evidence type="ECO:0000313" key="3">
    <source>
        <dbReference type="Proteomes" id="UP000288805"/>
    </source>
</evidence>
<dbReference type="Proteomes" id="UP000288805">
    <property type="component" value="Unassembled WGS sequence"/>
</dbReference>
<evidence type="ECO:0000256" key="1">
    <source>
        <dbReference type="SAM" id="MobiDB-lite"/>
    </source>
</evidence>
<comment type="caution">
    <text evidence="2">The sequence shown here is derived from an EMBL/GenBank/DDBJ whole genome shotgun (WGS) entry which is preliminary data.</text>
</comment>
<protein>
    <submittedName>
        <fullName evidence="2">Uncharacterized protein</fullName>
    </submittedName>
</protein>
<gene>
    <name evidence="2" type="ORF">CK203_060848</name>
</gene>
<dbReference type="EMBL" id="QGNW01000738">
    <property type="protein sequence ID" value="RVW63542.1"/>
    <property type="molecule type" value="Genomic_DNA"/>
</dbReference>
<proteinExistence type="predicted"/>
<accession>A0A438FUA2</accession>
<reference evidence="2 3" key="1">
    <citation type="journal article" date="2018" name="PLoS Genet.">
        <title>Population sequencing reveals clonal diversity and ancestral inbreeding in the grapevine cultivar Chardonnay.</title>
        <authorList>
            <person name="Roach M.J."/>
            <person name="Johnson D.L."/>
            <person name="Bohlmann J."/>
            <person name="van Vuuren H.J."/>
            <person name="Jones S.J."/>
            <person name="Pretorius I.S."/>
            <person name="Schmidt S.A."/>
            <person name="Borneman A.R."/>
        </authorList>
    </citation>
    <scope>NUCLEOTIDE SEQUENCE [LARGE SCALE GENOMIC DNA]</scope>
    <source>
        <strain evidence="3">cv. Chardonnay</strain>
        <tissue evidence="2">Leaf</tissue>
    </source>
</reference>